<dbReference type="KEGG" id="nsl:BOX37_10790"/>
<dbReference type="InterPro" id="IPR001173">
    <property type="entry name" value="Glyco_trans_2-like"/>
</dbReference>
<evidence type="ECO:0000259" key="11">
    <source>
        <dbReference type="Pfam" id="PF00535"/>
    </source>
</evidence>
<proteinExistence type="inferred from homology"/>
<evidence type="ECO:0000256" key="4">
    <source>
        <dbReference type="ARBA" id="ARBA00022679"/>
    </source>
</evidence>
<comment type="similarity">
    <text evidence="8">Belongs to the glycosyltransferase 2 family. CrtQ subfamily.</text>
</comment>
<evidence type="ECO:0000256" key="3">
    <source>
        <dbReference type="ARBA" id="ARBA00022676"/>
    </source>
</evidence>
<gene>
    <name evidence="12" type="ORF">BOX37_10790</name>
</gene>
<evidence type="ECO:0000256" key="7">
    <source>
        <dbReference type="ARBA" id="ARBA00037904"/>
    </source>
</evidence>
<evidence type="ECO:0000256" key="1">
    <source>
        <dbReference type="ARBA" id="ARBA00004236"/>
    </source>
</evidence>
<keyword evidence="10" id="KW-0812">Transmembrane</keyword>
<keyword evidence="4 12" id="KW-0808">Transferase</keyword>
<dbReference type="SUPFAM" id="SSF53448">
    <property type="entry name" value="Nucleotide-diphospho-sugar transferases"/>
    <property type="match status" value="1"/>
</dbReference>
<name>A0A1J0VQQ0_9NOCA</name>
<dbReference type="OrthoDB" id="9802632at2"/>
<evidence type="ECO:0000313" key="12">
    <source>
        <dbReference type="EMBL" id="APE34357.1"/>
    </source>
</evidence>
<dbReference type="EMBL" id="CP018082">
    <property type="protein sequence ID" value="APE34357.1"/>
    <property type="molecule type" value="Genomic_DNA"/>
</dbReference>
<keyword evidence="2" id="KW-1003">Cell membrane</keyword>
<accession>A0A1J0VQQ0</accession>
<dbReference type="GO" id="GO:0005886">
    <property type="term" value="C:plasma membrane"/>
    <property type="evidence" value="ECO:0007669"/>
    <property type="project" value="UniProtKB-SubCell"/>
</dbReference>
<dbReference type="CDD" id="cd00761">
    <property type="entry name" value="Glyco_tranf_GTA_type"/>
    <property type="match status" value="1"/>
</dbReference>
<comment type="subcellular location">
    <subcellularLocation>
        <location evidence="1">Cell membrane</location>
    </subcellularLocation>
</comment>
<dbReference type="Pfam" id="PF00535">
    <property type="entry name" value="Glycos_transf_2"/>
    <property type="match status" value="1"/>
</dbReference>
<dbReference type="InterPro" id="IPR029044">
    <property type="entry name" value="Nucleotide-diphossugar_trans"/>
</dbReference>
<evidence type="ECO:0000256" key="10">
    <source>
        <dbReference type="SAM" id="Phobius"/>
    </source>
</evidence>
<dbReference type="Proteomes" id="UP000183810">
    <property type="component" value="Chromosome"/>
</dbReference>
<keyword evidence="13" id="KW-1185">Reference proteome</keyword>
<dbReference type="Gene3D" id="3.90.550.10">
    <property type="entry name" value="Spore Coat Polysaccharide Biosynthesis Protein SpsA, Chain A"/>
    <property type="match status" value="1"/>
</dbReference>
<organism evidence="12 13">
    <name type="scientific">Nocardia mangyaensis</name>
    <dbReference type="NCBI Taxonomy" id="2213200"/>
    <lineage>
        <taxon>Bacteria</taxon>
        <taxon>Bacillati</taxon>
        <taxon>Actinomycetota</taxon>
        <taxon>Actinomycetes</taxon>
        <taxon>Mycobacteriales</taxon>
        <taxon>Nocardiaceae</taxon>
        <taxon>Nocardia</taxon>
    </lineage>
</organism>
<feature type="transmembrane region" description="Helical" evidence="10">
    <location>
        <begin position="236"/>
        <end position="260"/>
    </location>
</feature>
<evidence type="ECO:0000256" key="5">
    <source>
        <dbReference type="ARBA" id="ARBA00023136"/>
    </source>
</evidence>
<dbReference type="PANTHER" id="PTHR43646">
    <property type="entry name" value="GLYCOSYLTRANSFERASE"/>
    <property type="match status" value="1"/>
</dbReference>
<feature type="domain" description="Glycosyltransferase 2-like" evidence="11">
    <location>
        <begin position="7"/>
        <end position="163"/>
    </location>
</feature>
<dbReference type="AlphaFoldDB" id="A0A1J0VQQ0"/>
<sequence>MNPPSLSVVIPAYNEEEIIGECLTRLAEQREHIAEVLVVDNNSTDRTTEIVAEQAARWPAIRLIGEAEQGLVHARNRGLDSAVGDLIARIDADTLVPPDWARQIVDFFAADTSGHWAAACGRGQAYDLPYGDTVGTLRQRWRERKAHRVKQVPVLYGSNMILRQHTWALIRDRVAMRRDVFEDVDTGLCVTEVGGRNAFLPTITVGVAPRRMATGMVSFTRYMSCLPRTLLLHKRYGLALGAATVYLPPIIVLHAARLVLLRTYDTRTGRFAPTELFRKTPERVAP</sequence>
<evidence type="ECO:0000256" key="9">
    <source>
        <dbReference type="ARBA" id="ARBA00040345"/>
    </source>
</evidence>
<dbReference type="PANTHER" id="PTHR43646:SF2">
    <property type="entry name" value="GLYCOSYLTRANSFERASE 2-LIKE DOMAIN-CONTAINING PROTEIN"/>
    <property type="match status" value="1"/>
</dbReference>
<evidence type="ECO:0000256" key="2">
    <source>
        <dbReference type="ARBA" id="ARBA00022475"/>
    </source>
</evidence>
<keyword evidence="3" id="KW-0328">Glycosyltransferase</keyword>
<dbReference type="GO" id="GO:0016757">
    <property type="term" value="F:glycosyltransferase activity"/>
    <property type="evidence" value="ECO:0007669"/>
    <property type="project" value="UniProtKB-KW"/>
</dbReference>
<reference evidence="12" key="1">
    <citation type="submission" date="2016-11" db="EMBL/GenBank/DDBJ databases">
        <authorList>
            <person name="Jaros S."/>
            <person name="Januszkiewicz K."/>
            <person name="Wedrychowicz H."/>
        </authorList>
    </citation>
    <scope>NUCLEOTIDE SEQUENCE [LARGE SCALE GENOMIC DNA]</scope>
    <source>
        <strain evidence="12">Y48</strain>
    </source>
</reference>
<dbReference type="RefSeq" id="WP_071927537.1">
    <property type="nucleotide sequence ID" value="NZ_CP018082.1"/>
</dbReference>
<keyword evidence="5 10" id="KW-0472">Membrane</keyword>
<protein>
    <recommendedName>
        <fullName evidence="9">4,4'-diaponeurosporenoate glycosyltransferase</fullName>
    </recommendedName>
</protein>
<evidence type="ECO:0000256" key="6">
    <source>
        <dbReference type="ARBA" id="ARBA00037281"/>
    </source>
</evidence>
<comment type="function">
    <text evidence="6">Catalyzes the glycosylation of 4,4'-diaponeurosporenoate, i.e. the esterification of glucose at the C1'' position with the carboxyl group of 4,4'-diaponeurosporenic acid, to form glycosyl-4,4'-diaponeurosporenoate. This is a step in the biosynthesis of staphyloxanthin, an orange pigment present in most staphylococci strains.</text>
</comment>
<evidence type="ECO:0000313" key="13">
    <source>
        <dbReference type="Proteomes" id="UP000183810"/>
    </source>
</evidence>
<comment type="pathway">
    <text evidence="7">Carotenoid biosynthesis; staphyloxanthin biosynthesis; staphyloxanthin from farnesyl diphosphate: step 4/5.</text>
</comment>
<evidence type="ECO:0000256" key="8">
    <source>
        <dbReference type="ARBA" id="ARBA00038120"/>
    </source>
</evidence>
<keyword evidence="10" id="KW-1133">Transmembrane helix</keyword>